<dbReference type="Pfam" id="PF01585">
    <property type="entry name" value="G-patch"/>
    <property type="match status" value="1"/>
</dbReference>
<feature type="compositionally biased region" description="Low complexity" evidence="1">
    <location>
        <begin position="74"/>
        <end position="86"/>
    </location>
</feature>
<protein>
    <recommendedName>
        <fullName evidence="2">G-patch domain-containing protein</fullName>
    </recommendedName>
</protein>
<dbReference type="InterPro" id="IPR000467">
    <property type="entry name" value="G_patch_dom"/>
</dbReference>
<proteinExistence type="predicted"/>
<feature type="compositionally biased region" description="Basic and acidic residues" evidence="1">
    <location>
        <begin position="235"/>
        <end position="247"/>
    </location>
</feature>
<reference evidence="3 4" key="1">
    <citation type="submission" date="2024-01" db="EMBL/GenBank/DDBJ databases">
        <title>Genome assemblies of Stephania.</title>
        <authorList>
            <person name="Yang L."/>
        </authorList>
    </citation>
    <scope>NUCLEOTIDE SEQUENCE [LARGE SCALE GENOMIC DNA]</scope>
    <source>
        <strain evidence="3">YNDBR</strain>
        <tissue evidence="3">Leaf</tissue>
    </source>
</reference>
<name>A0AAP0LJA7_9MAGN</name>
<feature type="region of interest" description="Disordered" evidence="1">
    <location>
        <begin position="235"/>
        <end position="262"/>
    </location>
</feature>
<organism evidence="3 4">
    <name type="scientific">Stephania yunnanensis</name>
    <dbReference type="NCBI Taxonomy" id="152371"/>
    <lineage>
        <taxon>Eukaryota</taxon>
        <taxon>Viridiplantae</taxon>
        <taxon>Streptophyta</taxon>
        <taxon>Embryophyta</taxon>
        <taxon>Tracheophyta</taxon>
        <taxon>Spermatophyta</taxon>
        <taxon>Magnoliopsida</taxon>
        <taxon>Ranunculales</taxon>
        <taxon>Menispermaceae</taxon>
        <taxon>Menispermoideae</taxon>
        <taxon>Cissampelideae</taxon>
        <taxon>Stephania</taxon>
    </lineage>
</organism>
<dbReference type="GO" id="GO:0000776">
    <property type="term" value="C:kinetochore"/>
    <property type="evidence" value="ECO:0007669"/>
    <property type="project" value="TreeGrafter"/>
</dbReference>
<dbReference type="PANTHER" id="PTHR21032">
    <property type="entry name" value="G PATCH DOMAIN-CONTAINING PROTEIN 11"/>
    <property type="match status" value="1"/>
</dbReference>
<dbReference type="InterPro" id="IPR025239">
    <property type="entry name" value="DUF4187"/>
</dbReference>
<keyword evidence="4" id="KW-1185">Reference proteome</keyword>
<dbReference type="PANTHER" id="PTHR21032:SF0">
    <property type="entry name" value="G PATCH DOMAIN-CONTAINING PROTEIN 11"/>
    <property type="match status" value="1"/>
</dbReference>
<gene>
    <name evidence="3" type="ORF">Syun_002194</name>
</gene>
<sequence>MHTLLLCLKWVHLRIEGPTTSTDASKTGIKKFYSGLALPVIPTGSSSRRASTMEAATPNHNNNEDDDGDYMGDLSLFLPPSKPSSSTETLAHHQPSKKKLKKTLNWQEQRKLDRERKQREEDEKTLENINSPIPQSNIGFKMLKMMGYSPGSALGKGGAGAAEPVALEIRRSRRGIGKEDPLKERQRREEARVCEERRRVDDLVAEFGTRQKSQWRGRRVAVNFGKAKAALDQLEDREAVEGEKSGEDGDGEDGDEEEEEVITEEDLQNILMKLRDEHRYCLFCGCQYESTEALLSNCPGIDEDDH</sequence>
<evidence type="ECO:0000256" key="1">
    <source>
        <dbReference type="SAM" id="MobiDB-lite"/>
    </source>
</evidence>
<feature type="region of interest" description="Disordered" evidence="1">
    <location>
        <begin position="43"/>
        <end position="133"/>
    </location>
</feature>
<dbReference type="Proteomes" id="UP001420932">
    <property type="component" value="Unassembled WGS sequence"/>
</dbReference>
<dbReference type="GO" id="GO:0003676">
    <property type="term" value="F:nucleic acid binding"/>
    <property type="evidence" value="ECO:0007669"/>
    <property type="project" value="InterPro"/>
</dbReference>
<feature type="compositionally biased region" description="Acidic residues" evidence="1">
    <location>
        <begin position="248"/>
        <end position="262"/>
    </location>
</feature>
<evidence type="ECO:0000313" key="3">
    <source>
        <dbReference type="EMBL" id="KAK9170054.1"/>
    </source>
</evidence>
<dbReference type="AlphaFoldDB" id="A0AAP0LJA7"/>
<feature type="compositionally biased region" description="Basic and acidic residues" evidence="1">
    <location>
        <begin position="108"/>
        <end position="126"/>
    </location>
</feature>
<dbReference type="EMBL" id="JBBNAF010000001">
    <property type="protein sequence ID" value="KAK9170054.1"/>
    <property type="molecule type" value="Genomic_DNA"/>
</dbReference>
<feature type="domain" description="G-patch" evidence="2">
    <location>
        <begin position="135"/>
        <end position="181"/>
    </location>
</feature>
<evidence type="ECO:0000313" key="4">
    <source>
        <dbReference type="Proteomes" id="UP001420932"/>
    </source>
</evidence>
<dbReference type="Pfam" id="PF13821">
    <property type="entry name" value="DUF4187"/>
    <property type="match status" value="1"/>
</dbReference>
<accession>A0AAP0LJA7</accession>
<dbReference type="SMART" id="SM01173">
    <property type="entry name" value="DUF4187"/>
    <property type="match status" value="1"/>
</dbReference>
<evidence type="ECO:0000259" key="2">
    <source>
        <dbReference type="PROSITE" id="PS50174"/>
    </source>
</evidence>
<dbReference type="PROSITE" id="PS50174">
    <property type="entry name" value="G_PATCH"/>
    <property type="match status" value="1"/>
</dbReference>
<dbReference type="InterPro" id="IPR039249">
    <property type="entry name" value="GPATCH11"/>
</dbReference>
<comment type="caution">
    <text evidence="3">The sequence shown here is derived from an EMBL/GenBank/DDBJ whole genome shotgun (WGS) entry which is preliminary data.</text>
</comment>
<dbReference type="SMART" id="SM00443">
    <property type="entry name" value="G_patch"/>
    <property type="match status" value="1"/>
</dbReference>